<dbReference type="UniPathway" id="UPA00610">
    <property type="reaction ID" value="UER00665"/>
</dbReference>
<evidence type="ECO:0000313" key="5">
    <source>
        <dbReference type="Proteomes" id="UP000244066"/>
    </source>
</evidence>
<comment type="caution">
    <text evidence="3">Lacks conserved residue(s) required for the propagation of feature annotation.</text>
</comment>
<name>A0A2R7Y2Q4_9ARCH</name>
<dbReference type="GO" id="GO:0000166">
    <property type="term" value="F:nucleotide binding"/>
    <property type="evidence" value="ECO:0007669"/>
    <property type="project" value="UniProtKB-KW"/>
</dbReference>
<dbReference type="Pfam" id="PF22769">
    <property type="entry name" value="DCD"/>
    <property type="match status" value="1"/>
</dbReference>
<dbReference type="GO" id="GO:0006229">
    <property type="term" value="P:dUTP biosynthetic process"/>
    <property type="evidence" value="ECO:0007669"/>
    <property type="project" value="UniProtKB-UniRule"/>
</dbReference>
<keyword evidence="1 3" id="KW-0378">Hydrolase</keyword>
<gene>
    <name evidence="3" type="primary">dcd</name>
    <name evidence="4" type="ORF">B9J98_07850</name>
</gene>
<dbReference type="Proteomes" id="UP000244066">
    <property type="component" value="Unassembled WGS sequence"/>
</dbReference>
<comment type="catalytic activity">
    <reaction evidence="3">
        <text>dCTP + H2O + H(+) = dUTP + NH4(+)</text>
        <dbReference type="Rhea" id="RHEA:22680"/>
        <dbReference type="ChEBI" id="CHEBI:15377"/>
        <dbReference type="ChEBI" id="CHEBI:15378"/>
        <dbReference type="ChEBI" id="CHEBI:28938"/>
        <dbReference type="ChEBI" id="CHEBI:61481"/>
        <dbReference type="ChEBI" id="CHEBI:61555"/>
        <dbReference type="EC" id="3.5.4.13"/>
    </reaction>
</comment>
<dbReference type="PANTHER" id="PTHR42680:SF3">
    <property type="entry name" value="DCTP DEAMINASE"/>
    <property type="match status" value="1"/>
</dbReference>
<evidence type="ECO:0000256" key="1">
    <source>
        <dbReference type="ARBA" id="ARBA00022801"/>
    </source>
</evidence>
<dbReference type="InterPro" id="IPR011962">
    <property type="entry name" value="dCTP_deaminase"/>
</dbReference>
<dbReference type="InterPro" id="IPR036157">
    <property type="entry name" value="dUTPase-like_sf"/>
</dbReference>
<dbReference type="EC" id="3.5.4.13" evidence="3"/>
<keyword evidence="3" id="KW-0547">Nucleotide-binding</keyword>
<comment type="function">
    <text evidence="3">Catalyzes the deamination of dCTP to dUTP.</text>
</comment>
<protein>
    <recommendedName>
        <fullName evidence="3">dCTP deaminase</fullName>
        <ecNumber evidence="3">3.5.4.13</ecNumber>
    </recommendedName>
    <alternativeName>
        <fullName evidence="3">Deoxycytidine triphosphate deaminase</fullName>
    </alternativeName>
</protein>
<dbReference type="NCBIfam" id="TIGR02274">
    <property type="entry name" value="dCTP_deam"/>
    <property type="match status" value="1"/>
</dbReference>
<dbReference type="PANTHER" id="PTHR42680">
    <property type="entry name" value="DCTP DEAMINASE"/>
    <property type="match status" value="1"/>
</dbReference>
<comment type="caution">
    <text evidence="4">The sequence shown here is derived from an EMBL/GenBank/DDBJ whole genome shotgun (WGS) entry which is preliminary data.</text>
</comment>
<dbReference type="HAMAP" id="MF_00146">
    <property type="entry name" value="dCTP_deaminase"/>
    <property type="match status" value="1"/>
</dbReference>
<dbReference type="CDD" id="cd07557">
    <property type="entry name" value="trimeric_dUTPase"/>
    <property type="match status" value="1"/>
</dbReference>
<dbReference type="AlphaFoldDB" id="A0A2R7Y2Q4"/>
<dbReference type="GO" id="GO:0008829">
    <property type="term" value="F:dCTP deaminase activity"/>
    <property type="evidence" value="ECO:0007669"/>
    <property type="project" value="UniProtKB-UniRule"/>
</dbReference>
<feature type="binding site" evidence="3">
    <location>
        <position position="160"/>
    </location>
    <ligand>
        <name>dCTP</name>
        <dbReference type="ChEBI" id="CHEBI:61481"/>
    </ligand>
</feature>
<feature type="binding site" evidence="3">
    <location>
        <begin position="99"/>
        <end position="104"/>
    </location>
    <ligand>
        <name>dCTP</name>
        <dbReference type="ChEBI" id="CHEBI:61481"/>
    </ligand>
</feature>
<evidence type="ECO:0000256" key="2">
    <source>
        <dbReference type="ARBA" id="ARBA00023080"/>
    </source>
</evidence>
<organism evidence="4 5">
    <name type="scientific">Candidatus Terraquivivens tikiterensis</name>
    <dbReference type="NCBI Taxonomy" id="1980982"/>
    <lineage>
        <taxon>Archaea</taxon>
        <taxon>Nitrososphaerota</taxon>
        <taxon>Candidatus Wolframiiraptoraceae</taxon>
        <taxon>Candidatus Terraquivivens</taxon>
    </lineage>
</organism>
<evidence type="ECO:0000313" key="4">
    <source>
        <dbReference type="EMBL" id="PUA31092.1"/>
    </source>
</evidence>
<comment type="subunit">
    <text evidence="3">Homotrimer.</text>
</comment>
<accession>A0A2R7Y2Q4</accession>
<dbReference type="InterPro" id="IPR033704">
    <property type="entry name" value="dUTPase_trimeric"/>
</dbReference>
<comment type="pathway">
    <text evidence="3">Pyrimidine metabolism; dUMP biosynthesis; dUMP from dCTP (dUTP route): step 1/2.</text>
</comment>
<proteinExistence type="inferred from homology"/>
<feature type="binding site" evidence="3">
    <location>
        <position position="164"/>
    </location>
    <ligand>
        <name>dCTP</name>
        <dbReference type="ChEBI" id="CHEBI:61481"/>
    </ligand>
</feature>
<dbReference type="SUPFAM" id="SSF51283">
    <property type="entry name" value="dUTPase-like"/>
    <property type="match status" value="1"/>
</dbReference>
<feature type="binding site" evidence="3">
    <location>
        <position position="115"/>
    </location>
    <ligand>
        <name>dCTP</name>
        <dbReference type="ChEBI" id="CHEBI:61481"/>
    </ligand>
</feature>
<feature type="binding site" evidence="3">
    <location>
        <position position="157"/>
    </location>
    <ligand>
        <name>dCTP</name>
        <dbReference type="ChEBI" id="CHEBI:61481"/>
    </ligand>
</feature>
<dbReference type="EMBL" id="NDWU01000027">
    <property type="protein sequence ID" value="PUA31092.1"/>
    <property type="molecule type" value="Genomic_DNA"/>
</dbReference>
<feature type="active site" description="Proton donor/acceptor" evidence="3">
    <location>
        <position position="125"/>
    </location>
</feature>
<dbReference type="GO" id="GO:0006226">
    <property type="term" value="P:dUMP biosynthetic process"/>
    <property type="evidence" value="ECO:0007669"/>
    <property type="project" value="UniProtKB-UniPathway"/>
</dbReference>
<reference evidence="4 5" key="1">
    <citation type="submission" date="2017-04" db="EMBL/GenBank/DDBJ databases">
        <title>Draft Aigarchaeota genome from a New Zealand hot spring.</title>
        <authorList>
            <person name="Reysenbach A.-L."/>
            <person name="Donaho J.A."/>
            <person name="Gerhart J."/>
            <person name="Kelley J.F."/>
            <person name="Kouba K."/>
            <person name="Podar M."/>
            <person name="Stott M."/>
        </authorList>
    </citation>
    <scope>NUCLEOTIDE SEQUENCE [LARGE SCALE GENOMIC DNA]</scope>
    <source>
        <strain evidence="4">NZ13_MG1</strain>
    </source>
</reference>
<keyword evidence="2 3" id="KW-0546">Nucleotide metabolism</keyword>
<comment type="similarity">
    <text evidence="3">Belongs to the dCTP deaminase family.</text>
</comment>
<dbReference type="Gene3D" id="2.70.40.10">
    <property type="match status" value="1"/>
</dbReference>
<sequence length="174" mass="19875">MAILSDLDLLNYIRSKRLLIEPFEESTVRENGVDLRIGGTIARMKNVGKPLDTRSDDVEEFYTMESGSSFIINPREHVLLHTKEYIRLPVDLMGFVNLRSSYARVGLSIPPTIIDANFEGQLTIELVGGDFPVKLYENDRFIHVVFAKLTSPVERPYRGKYQGQRGIRLPSFKQ</sequence>
<evidence type="ECO:0000256" key="3">
    <source>
        <dbReference type="HAMAP-Rule" id="MF_00146"/>
    </source>
</evidence>